<dbReference type="SUPFAM" id="SSF56235">
    <property type="entry name" value="N-terminal nucleophile aminohydrolases (Ntn hydrolases)"/>
    <property type="match status" value="1"/>
</dbReference>
<dbReference type="AlphaFoldDB" id="A0A7G5GZ31"/>
<evidence type="ECO:0000313" key="1">
    <source>
        <dbReference type="EMBL" id="QMW04123.1"/>
    </source>
</evidence>
<reference evidence="1 2" key="1">
    <citation type="submission" date="2020-07" db="EMBL/GenBank/DDBJ databases">
        <title>Spirosoma foliorum sp. nov., isolated from the leaves on the Nejang mountain Korea, Republic of.</title>
        <authorList>
            <person name="Ho H."/>
            <person name="Lee Y.-J."/>
            <person name="Nurcahyanto D.-A."/>
            <person name="Kim S.-G."/>
        </authorList>
    </citation>
    <scope>NUCLEOTIDE SEQUENCE [LARGE SCALE GENOMIC DNA]</scope>
    <source>
        <strain evidence="1 2">PL0136</strain>
    </source>
</reference>
<dbReference type="Proteomes" id="UP000515369">
    <property type="component" value="Chromosome"/>
</dbReference>
<dbReference type="RefSeq" id="WP_182461379.1">
    <property type="nucleotide sequence ID" value="NZ_CP059732.1"/>
</dbReference>
<accession>A0A7G5GZ31</accession>
<proteinExistence type="predicted"/>
<organism evidence="1 2">
    <name type="scientific">Spirosoma foliorum</name>
    <dbReference type="NCBI Taxonomy" id="2710596"/>
    <lineage>
        <taxon>Bacteria</taxon>
        <taxon>Pseudomonadati</taxon>
        <taxon>Bacteroidota</taxon>
        <taxon>Cytophagia</taxon>
        <taxon>Cytophagales</taxon>
        <taxon>Cytophagaceae</taxon>
        <taxon>Spirosoma</taxon>
    </lineage>
</organism>
<keyword evidence="2" id="KW-1185">Reference proteome</keyword>
<dbReference type="KEGG" id="sfol:H3H32_03975"/>
<dbReference type="InterPro" id="IPR029055">
    <property type="entry name" value="Ntn_hydrolases_N"/>
</dbReference>
<dbReference type="EMBL" id="CP059732">
    <property type="protein sequence ID" value="QMW04123.1"/>
    <property type="molecule type" value="Genomic_DNA"/>
</dbReference>
<protein>
    <submittedName>
        <fullName evidence="1">Uncharacterized protein</fullName>
    </submittedName>
</protein>
<name>A0A7G5GZ31_9BACT</name>
<sequence length="392" mass="43735">MPVRLTLVLINRVVHCLLLLFMAVPTSACTIFVLTDAQRTLFFNNEDYSNPATRMWFLPAGKGYFGCAYVGFDDGWAQGGVNTKGLAFDWVAGFDEKWVPTSAMKRVQGNPSERMLETCATVDDAIAFYQKNLEPSFSYAKILIADKTGASIIIGAENGKLHIDRSSQSRGFGYGGQTLSKSLSAAPKPTLANGIPILQACLQEGIYATKYSTVYDLRMGEISLFSLANNQEEVKLNLANELAKGGHYYKIPEIREELVQVPMPLLPLMKRFLWEGYPPIANIDPAITQRIKSILERVAQGRLQESDFTPEFWKGISAAQQESQAELAKLGKLLSLTLLERQQTANQSSYLYCIDFENATILQRFTLDGQDRVAMIKSEAAEQKNELKKREK</sequence>
<gene>
    <name evidence="1" type="ORF">H3H32_03975</name>
</gene>
<evidence type="ECO:0000313" key="2">
    <source>
        <dbReference type="Proteomes" id="UP000515369"/>
    </source>
</evidence>
<dbReference type="Gene3D" id="3.60.60.10">
    <property type="entry name" value="Penicillin V Acylase, Chain A"/>
    <property type="match status" value="1"/>
</dbReference>